<feature type="compositionally biased region" description="Basic and acidic residues" evidence="1">
    <location>
        <begin position="547"/>
        <end position="556"/>
    </location>
</feature>
<feature type="non-terminal residue" evidence="2">
    <location>
        <position position="852"/>
    </location>
</feature>
<comment type="caution">
    <text evidence="2">The sequence shown here is derived from an EMBL/GenBank/DDBJ whole genome shotgun (WGS) entry which is preliminary data.</text>
</comment>
<feature type="region of interest" description="Disordered" evidence="1">
    <location>
        <begin position="545"/>
        <end position="565"/>
    </location>
</feature>
<evidence type="ECO:0000313" key="2">
    <source>
        <dbReference type="EMBL" id="KAG9694102.1"/>
    </source>
</evidence>
<feature type="region of interest" description="Disordered" evidence="1">
    <location>
        <begin position="789"/>
        <end position="836"/>
    </location>
</feature>
<evidence type="ECO:0000256" key="1">
    <source>
        <dbReference type="SAM" id="MobiDB-lite"/>
    </source>
</evidence>
<feature type="region of interest" description="Disordered" evidence="1">
    <location>
        <begin position="610"/>
        <end position="635"/>
    </location>
</feature>
<name>A0A9P8EMG9_AURME</name>
<sequence length="852" mass="95511">MDGDDFHTSLQQLRQQLDFMNKRTALALDNFHHHSNKVTHNPTQVGHFPSVIMADYAQQIKHIGATVGALASQQEDRFQKLEHQLTLLSDKLDHLALNHPRFTPPESSTSSVHEDAECCFDPPFGKSFNTPRQPLDMPHATVADLGGYFYPNRHKYSHTDQQYISDASTFVGRVNRTLCTKSITNIEIFLRGSALRWFHIGLRIDGSHVFDGENGEMNMAKFCQSLILLFGFPDCSRPESDVEALHLKPAFMRSVILEDYAFPALEHARRQGTVSDFELALRRAIERYNRSSTSITVNPDIAKNKDLLNALACLRRSEFDQRLDKMLARKRQRFDNATSANAPGENAIKAGSTGNELRHKVANSRNQIMQAQNRDCTVKTPAEGAAVAKAGIETPISTRLEDPKVSKLIGIATEPYPPGSTTESCPTTPILPCQVSASFLNGAPQMRSFREQLQGIATMGSDEVDHSLPVSPETAKKFGLQPGRQLTQQQRFQMKQQMLMQQTAQSHQNAMKEEKAIHTDDYPRNISHQQSSVLAMCKRPEYSQPDEISRTHEHDFTSSSNSGSKSRLVAHQQALMEQFMTFPDEDLQQSEETTNKFPEQMSQYLQHKAAHEAKKQNGEIIQDKPRTSKQEETDLQQRKRKLLALADRANRVYQREEPHINPHLYYESGCAAMKESMEQNMTRLELGPINDQNSTSYAQMLEDHAATVAEENIHKVELPSRLAFTSGKPIWQKCEAADGAASPTSEAAHPAIPVPNRLGYISPHMHDFAVCPESAPLVAAPHERWAPWLPRGDGEAPHASGGRYEPPSSRGGFSSTYGSGGFDSNRTKEDTWTQEEASILEEALREGRRRGN</sequence>
<organism evidence="2 3">
    <name type="scientific">Aureobasidium melanogenum</name>
    <name type="common">Aureobasidium pullulans var. melanogenum</name>
    <dbReference type="NCBI Taxonomy" id="46634"/>
    <lineage>
        <taxon>Eukaryota</taxon>
        <taxon>Fungi</taxon>
        <taxon>Dikarya</taxon>
        <taxon>Ascomycota</taxon>
        <taxon>Pezizomycotina</taxon>
        <taxon>Dothideomycetes</taxon>
        <taxon>Dothideomycetidae</taxon>
        <taxon>Dothideales</taxon>
        <taxon>Saccotheciaceae</taxon>
        <taxon>Aureobasidium</taxon>
    </lineage>
</organism>
<proteinExistence type="predicted"/>
<dbReference type="EMBL" id="JAHFXF010000172">
    <property type="protein sequence ID" value="KAG9694102.1"/>
    <property type="molecule type" value="Genomic_DNA"/>
</dbReference>
<feature type="compositionally biased region" description="Low complexity" evidence="1">
    <location>
        <begin position="808"/>
        <end position="817"/>
    </location>
</feature>
<evidence type="ECO:0000313" key="3">
    <source>
        <dbReference type="Proteomes" id="UP000779574"/>
    </source>
</evidence>
<dbReference type="AlphaFoldDB" id="A0A9P8EMG9"/>
<reference evidence="2" key="1">
    <citation type="journal article" date="2021" name="J Fungi (Basel)">
        <title>Virulence traits and population genomics of the black yeast Aureobasidium melanogenum.</title>
        <authorList>
            <person name="Cernosa A."/>
            <person name="Sun X."/>
            <person name="Gostincar C."/>
            <person name="Fang C."/>
            <person name="Gunde-Cimerman N."/>
            <person name="Song Z."/>
        </authorList>
    </citation>
    <scope>NUCLEOTIDE SEQUENCE</scope>
    <source>
        <strain evidence="2">EXF-9911</strain>
    </source>
</reference>
<accession>A0A9P8EMG9</accession>
<protein>
    <submittedName>
        <fullName evidence="2">Uncharacterized protein</fullName>
    </submittedName>
</protein>
<dbReference type="Proteomes" id="UP000779574">
    <property type="component" value="Unassembled WGS sequence"/>
</dbReference>
<reference evidence="2" key="2">
    <citation type="submission" date="2021-08" db="EMBL/GenBank/DDBJ databases">
        <authorList>
            <person name="Gostincar C."/>
            <person name="Sun X."/>
            <person name="Song Z."/>
            <person name="Gunde-Cimerman N."/>
        </authorList>
    </citation>
    <scope>NUCLEOTIDE SEQUENCE</scope>
    <source>
        <strain evidence="2">EXF-9911</strain>
    </source>
</reference>
<gene>
    <name evidence="2" type="ORF">KCU76_g5489</name>
</gene>